<comment type="caution">
    <text evidence="2">The sequence shown here is derived from an EMBL/GenBank/DDBJ whole genome shotgun (WGS) entry which is preliminary data.</text>
</comment>
<organism evidence="2 3">
    <name type="scientific">Oceanospirillum multiglobuliferum</name>
    <dbReference type="NCBI Taxonomy" id="64969"/>
    <lineage>
        <taxon>Bacteria</taxon>
        <taxon>Pseudomonadati</taxon>
        <taxon>Pseudomonadota</taxon>
        <taxon>Gammaproteobacteria</taxon>
        <taxon>Oceanospirillales</taxon>
        <taxon>Oceanospirillaceae</taxon>
        <taxon>Oceanospirillum</taxon>
    </lineage>
</organism>
<evidence type="ECO:0000313" key="2">
    <source>
        <dbReference type="EMBL" id="OPX56316.1"/>
    </source>
</evidence>
<dbReference type="STRING" id="64969.SAMN02745127_00579"/>
<feature type="transmembrane region" description="Helical" evidence="1">
    <location>
        <begin position="32"/>
        <end position="50"/>
    </location>
</feature>
<evidence type="ECO:0000256" key="1">
    <source>
        <dbReference type="SAM" id="Phobius"/>
    </source>
</evidence>
<keyword evidence="1" id="KW-0472">Membrane</keyword>
<name>A0A1T4LY37_9GAMM</name>
<dbReference type="AlphaFoldDB" id="A0A1T4LY37"/>
<dbReference type="OrthoDB" id="6121504at2"/>
<dbReference type="RefSeq" id="WP_078744190.1">
    <property type="nucleotide sequence ID" value="NZ_FUXG01000003.1"/>
</dbReference>
<feature type="transmembrane region" description="Helical" evidence="1">
    <location>
        <begin position="7"/>
        <end position="26"/>
    </location>
</feature>
<sequence>MHDSLRIWAIGSQLLGFLLLIGLRTYDAAAHWQILVFVLMLLAAFYIALLRRYKNNKRQKKD</sequence>
<evidence type="ECO:0000313" key="3">
    <source>
        <dbReference type="Proteomes" id="UP000191418"/>
    </source>
</evidence>
<accession>A0A1T4LY37</accession>
<keyword evidence="1" id="KW-1133">Transmembrane helix</keyword>
<keyword evidence="1" id="KW-0812">Transmembrane</keyword>
<reference evidence="2 3" key="1">
    <citation type="submission" date="2017-01" db="EMBL/GenBank/DDBJ databases">
        <title>Genome Sequencing of a Marine Spirillum, Oceanospirillum multiglobuliferum ATCC 33336, from Japan.</title>
        <authorList>
            <person name="Carney J.G."/>
            <person name="Trachtenberg A.M."/>
            <person name="Rheaume B.A."/>
            <person name="Linnane J.D."/>
            <person name="Pitts N.L."/>
            <person name="Mykles D.L."/>
            <person name="Maclea K.S."/>
        </authorList>
    </citation>
    <scope>NUCLEOTIDE SEQUENCE [LARGE SCALE GENOMIC DNA]</scope>
    <source>
        <strain evidence="2 3">ATCC 33336</strain>
    </source>
</reference>
<proteinExistence type="predicted"/>
<protein>
    <submittedName>
        <fullName evidence="2">Uncharacterized protein</fullName>
    </submittedName>
</protein>
<gene>
    <name evidence="2" type="ORF">BTE48_04925</name>
</gene>
<dbReference type="EMBL" id="MTSM01000004">
    <property type="protein sequence ID" value="OPX56316.1"/>
    <property type="molecule type" value="Genomic_DNA"/>
</dbReference>
<dbReference type="Proteomes" id="UP000191418">
    <property type="component" value="Unassembled WGS sequence"/>
</dbReference>
<keyword evidence="3" id="KW-1185">Reference proteome</keyword>